<protein>
    <submittedName>
        <fullName evidence="1">Uncharacterized protein</fullName>
    </submittedName>
</protein>
<reference evidence="1" key="1">
    <citation type="submission" date="2018-07" db="EMBL/GenBank/DDBJ databases">
        <authorList>
            <consortium name="GenomeTrakr network: Whole genome sequencing for foodborne pathogen traceback"/>
        </authorList>
    </citation>
    <scope>NUCLEOTIDE SEQUENCE [LARGE SCALE GENOMIC DNA]</scope>
    <source>
        <strain evidence="1">CFSAN002851</strain>
    </source>
</reference>
<gene>
    <name evidence="1" type="ORF">S301_09795</name>
</gene>
<comment type="caution">
    <text evidence="1">The sequence shown here is derived from an EMBL/GenBank/DDBJ whole genome shotgun (WGS) entry which is preliminary data.</text>
</comment>
<accession>A0A5U3EPS1</accession>
<proteinExistence type="predicted"/>
<dbReference type="AlphaFoldDB" id="A0A5U3EPS1"/>
<sequence>MAYQKIIYEQLKEHLYALYGVTYEDHDSLQTHTILNFRAISLTLFHTAINRYRSRYGNYVGLTDSEIISHLLYEEAGEIIPDLNHISLSLVMKILEPSLLDALPNTDPQFQKSSENMYELFEKLLQEAPQAYSRLPVLRELKWDDLPNELFSLTQDS</sequence>
<dbReference type="EMBL" id="AAGLPX010000015">
    <property type="protein sequence ID" value="EBP3998955.1"/>
    <property type="molecule type" value="Genomic_DNA"/>
</dbReference>
<organism evidence="1">
    <name type="scientific">Salmonella enterica I</name>
    <dbReference type="NCBI Taxonomy" id="59201"/>
    <lineage>
        <taxon>Bacteria</taxon>
        <taxon>Pseudomonadati</taxon>
        <taxon>Pseudomonadota</taxon>
        <taxon>Gammaproteobacteria</taxon>
        <taxon>Enterobacterales</taxon>
        <taxon>Enterobacteriaceae</taxon>
        <taxon>Salmonella</taxon>
    </lineage>
</organism>
<evidence type="ECO:0000313" key="1">
    <source>
        <dbReference type="EMBL" id="EBP3998955.1"/>
    </source>
</evidence>
<dbReference type="Proteomes" id="UP000839575">
    <property type="component" value="Unassembled WGS sequence"/>
</dbReference>
<name>A0A5U3EPS1_SALET</name>